<dbReference type="InterPro" id="IPR003594">
    <property type="entry name" value="HATPase_dom"/>
</dbReference>
<feature type="domain" description="Histidine kinase" evidence="7">
    <location>
        <begin position="180"/>
        <end position="392"/>
    </location>
</feature>
<evidence type="ECO:0000313" key="8">
    <source>
        <dbReference type="EMBL" id="QBE64204.1"/>
    </source>
</evidence>
<dbReference type="SMART" id="SM00387">
    <property type="entry name" value="HATPase_c"/>
    <property type="match status" value="1"/>
</dbReference>
<dbReference type="CDD" id="cd00075">
    <property type="entry name" value="HATPase"/>
    <property type="match status" value="1"/>
</dbReference>
<dbReference type="InterPro" id="IPR036890">
    <property type="entry name" value="HATPase_C_sf"/>
</dbReference>
<dbReference type="InterPro" id="IPR003661">
    <property type="entry name" value="HisK_dim/P_dom"/>
</dbReference>
<dbReference type="InterPro" id="IPR050736">
    <property type="entry name" value="Sensor_HK_Regulatory"/>
</dbReference>
<dbReference type="InterPro" id="IPR005467">
    <property type="entry name" value="His_kinase_dom"/>
</dbReference>
<evidence type="ECO:0000313" key="9">
    <source>
        <dbReference type="Proteomes" id="UP000290637"/>
    </source>
</evidence>
<dbReference type="SUPFAM" id="SSF47384">
    <property type="entry name" value="Homodimeric domain of signal transducing histidine kinase"/>
    <property type="match status" value="1"/>
</dbReference>
<dbReference type="EMBL" id="CP035913">
    <property type="protein sequence ID" value="QBE64204.1"/>
    <property type="molecule type" value="Genomic_DNA"/>
</dbReference>
<evidence type="ECO:0000256" key="1">
    <source>
        <dbReference type="ARBA" id="ARBA00000085"/>
    </source>
</evidence>
<dbReference type="PANTHER" id="PTHR43711:SF1">
    <property type="entry name" value="HISTIDINE KINASE 1"/>
    <property type="match status" value="1"/>
</dbReference>
<dbReference type="Pfam" id="PF01590">
    <property type="entry name" value="GAF"/>
    <property type="match status" value="1"/>
</dbReference>
<dbReference type="Proteomes" id="UP000290637">
    <property type="component" value="Chromosome"/>
</dbReference>
<dbReference type="OrthoDB" id="8807260at2"/>
<dbReference type="InterPro" id="IPR029016">
    <property type="entry name" value="GAF-like_dom_sf"/>
</dbReference>
<evidence type="ECO:0000256" key="5">
    <source>
        <dbReference type="ARBA" id="ARBA00022777"/>
    </source>
</evidence>
<evidence type="ECO:0000256" key="4">
    <source>
        <dbReference type="ARBA" id="ARBA00022679"/>
    </source>
</evidence>
<proteinExistence type="predicted"/>
<name>A0A4P6KZ63_9BURK</name>
<evidence type="ECO:0000256" key="2">
    <source>
        <dbReference type="ARBA" id="ARBA00012438"/>
    </source>
</evidence>
<keyword evidence="6" id="KW-0902">Two-component regulatory system</keyword>
<keyword evidence="3" id="KW-0597">Phosphoprotein</keyword>
<dbReference type="CDD" id="cd00082">
    <property type="entry name" value="HisKA"/>
    <property type="match status" value="1"/>
</dbReference>
<dbReference type="InterPro" id="IPR003018">
    <property type="entry name" value="GAF"/>
</dbReference>
<accession>A0A4P6KZ63</accession>
<dbReference type="PRINTS" id="PR00344">
    <property type="entry name" value="BCTRLSENSOR"/>
</dbReference>
<sequence>MTQAWPHPVQAVQALPCVPDILSVMAEMTGLRFVCVAHVTPTSWTTCAVLDQIGFGLQPGDPLDVRTTLCNSVRQIDAPIVIDHVSQDDLFNNHPCPRQYGFESYISIPIYDSQGSFFGTLCGLDPRPITLSGSKTVKSLELFAQLISKQLEAEKRHADHVSELSNERVTSQLREQFIAVLGHDIRTPLSSILHGAQLLQRRGVDETTLTIARTIQRSSQRIARMIDDVLDFARGRLGGGIATELEAVDDLAEALAQVVVECKSEHSQRAIVSDIAIPGTVWCNRDRVTQLLSNLLANALRYGEAGTPVHVSAKVEDGTFKLCVANEGETIAPEKLGKLFQPYWRDDDGQPRRGLGLGLYIASEIAHAHGGTLSAVSQHRHTEFTYSAPAGLR</sequence>
<dbReference type="KEGG" id="plue:EWM63_15425"/>
<dbReference type="SUPFAM" id="SSF55874">
    <property type="entry name" value="ATPase domain of HSP90 chaperone/DNA topoisomerase II/histidine kinase"/>
    <property type="match status" value="1"/>
</dbReference>
<dbReference type="Pfam" id="PF00512">
    <property type="entry name" value="HisKA"/>
    <property type="match status" value="1"/>
</dbReference>
<dbReference type="GO" id="GO:0000155">
    <property type="term" value="F:phosphorelay sensor kinase activity"/>
    <property type="evidence" value="ECO:0007669"/>
    <property type="project" value="InterPro"/>
</dbReference>
<keyword evidence="9" id="KW-1185">Reference proteome</keyword>
<protein>
    <recommendedName>
        <fullName evidence="2">histidine kinase</fullName>
        <ecNumber evidence="2">2.7.13.3</ecNumber>
    </recommendedName>
</protein>
<dbReference type="PANTHER" id="PTHR43711">
    <property type="entry name" value="TWO-COMPONENT HISTIDINE KINASE"/>
    <property type="match status" value="1"/>
</dbReference>
<dbReference type="SMART" id="SM00388">
    <property type="entry name" value="HisKA"/>
    <property type="match status" value="1"/>
</dbReference>
<dbReference type="RefSeq" id="WP_130187324.1">
    <property type="nucleotide sequence ID" value="NZ_CP035913.1"/>
</dbReference>
<dbReference type="AlphaFoldDB" id="A0A4P6KZ63"/>
<gene>
    <name evidence="8" type="ORF">EWM63_15425</name>
</gene>
<dbReference type="Pfam" id="PF02518">
    <property type="entry name" value="HATPase_c"/>
    <property type="match status" value="1"/>
</dbReference>
<dbReference type="EC" id="2.7.13.3" evidence="2"/>
<evidence type="ECO:0000256" key="3">
    <source>
        <dbReference type="ARBA" id="ARBA00022553"/>
    </source>
</evidence>
<keyword evidence="5 8" id="KW-0418">Kinase</keyword>
<organism evidence="8 9">
    <name type="scientific">Pseudoduganella lutea</name>
    <dbReference type="NCBI Taxonomy" id="321985"/>
    <lineage>
        <taxon>Bacteria</taxon>
        <taxon>Pseudomonadati</taxon>
        <taxon>Pseudomonadota</taxon>
        <taxon>Betaproteobacteria</taxon>
        <taxon>Burkholderiales</taxon>
        <taxon>Oxalobacteraceae</taxon>
        <taxon>Telluria group</taxon>
        <taxon>Pseudoduganella</taxon>
    </lineage>
</organism>
<dbReference type="InterPro" id="IPR036097">
    <property type="entry name" value="HisK_dim/P_sf"/>
</dbReference>
<reference evidence="8 9" key="1">
    <citation type="submission" date="2019-02" db="EMBL/GenBank/DDBJ databases">
        <title>Draft Genome Sequences of Six Type Strains of the Genus Massilia.</title>
        <authorList>
            <person name="Miess H."/>
            <person name="Frediansyhah A."/>
            <person name="Gross H."/>
        </authorList>
    </citation>
    <scope>NUCLEOTIDE SEQUENCE [LARGE SCALE GENOMIC DNA]</scope>
    <source>
        <strain evidence="8 9">DSM 17473</strain>
    </source>
</reference>
<evidence type="ECO:0000256" key="6">
    <source>
        <dbReference type="ARBA" id="ARBA00023012"/>
    </source>
</evidence>
<dbReference type="PROSITE" id="PS50109">
    <property type="entry name" value="HIS_KIN"/>
    <property type="match status" value="1"/>
</dbReference>
<comment type="catalytic activity">
    <reaction evidence="1">
        <text>ATP + protein L-histidine = ADP + protein N-phospho-L-histidine.</text>
        <dbReference type="EC" id="2.7.13.3"/>
    </reaction>
</comment>
<keyword evidence="4" id="KW-0808">Transferase</keyword>
<dbReference type="Gene3D" id="3.30.565.10">
    <property type="entry name" value="Histidine kinase-like ATPase, C-terminal domain"/>
    <property type="match status" value="1"/>
</dbReference>
<dbReference type="InterPro" id="IPR004358">
    <property type="entry name" value="Sig_transdc_His_kin-like_C"/>
</dbReference>
<evidence type="ECO:0000259" key="7">
    <source>
        <dbReference type="PROSITE" id="PS50109"/>
    </source>
</evidence>
<dbReference type="Gene3D" id="3.30.450.40">
    <property type="match status" value="1"/>
</dbReference>
<dbReference type="Gene3D" id="1.10.287.130">
    <property type="match status" value="1"/>
</dbReference>
<dbReference type="SUPFAM" id="SSF55781">
    <property type="entry name" value="GAF domain-like"/>
    <property type="match status" value="1"/>
</dbReference>